<dbReference type="Proteomes" id="UP000004689">
    <property type="component" value="Unassembled WGS sequence"/>
</dbReference>
<evidence type="ECO:0000313" key="2">
    <source>
        <dbReference type="Proteomes" id="UP000004689"/>
    </source>
</evidence>
<protein>
    <submittedName>
        <fullName evidence="1">Uncharacterized protein</fullName>
    </submittedName>
</protein>
<dbReference type="EMBL" id="DS999848">
    <property type="protein sequence ID" value="EEX99635.1"/>
    <property type="molecule type" value="Genomic_DNA"/>
</dbReference>
<proteinExistence type="predicted"/>
<name>A0ABM9ZIH6_BRUPB</name>
<sequence>MLADSGVDARNAGLGEALAGNKQAIINALDQLQSSKDISPQMQRLIQAMMLERGIKAGESAQGLLTRF</sequence>
<evidence type="ECO:0000313" key="1">
    <source>
        <dbReference type="EMBL" id="EEX99635.1"/>
    </source>
</evidence>
<accession>A0ABM9ZIH6</accession>
<organism evidence="1 2">
    <name type="scientific">Brucella pinnipedialis (strain NCTC 12890 / B2/94 / BCCN 94-73)</name>
    <dbReference type="NCBI Taxonomy" id="520461"/>
    <lineage>
        <taxon>Bacteria</taxon>
        <taxon>Pseudomonadati</taxon>
        <taxon>Pseudomonadota</taxon>
        <taxon>Alphaproteobacteria</taxon>
        <taxon>Hyphomicrobiales</taxon>
        <taxon>Brucellaceae</taxon>
        <taxon>Brucella/Ochrobactrum group</taxon>
        <taxon>Brucella</taxon>
    </lineage>
</organism>
<reference evidence="1 2" key="1">
    <citation type="submission" date="2008-12" db="EMBL/GenBank/DDBJ databases">
        <title>The Genome Sequence of Brucella pinnipedialis B2/94.</title>
        <authorList>
            <consortium name="The Broad Institute Genome Sequencing Platform"/>
            <person name="Ward D."/>
            <person name="Young S.K."/>
            <person name="Kodira C.D."/>
            <person name="Zeng Q."/>
            <person name="Koehrsen M."/>
            <person name="Alvarado L."/>
            <person name="Berlin A."/>
            <person name="Borenstein D."/>
            <person name="Chen Z."/>
            <person name="Engels R."/>
            <person name="Freedman E."/>
            <person name="Gellesch M."/>
            <person name="Goldberg J."/>
            <person name="Griggs A."/>
            <person name="Gujja S."/>
            <person name="Heiman D."/>
            <person name="Hepburn T."/>
            <person name="Howarth C."/>
            <person name="Jen D."/>
            <person name="Larson L."/>
            <person name="Lewis B."/>
            <person name="Mehta T."/>
            <person name="Park D."/>
            <person name="Pearson M."/>
            <person name="Roberts A."/>
            <person name="Saif S."/>
            <person name="Shea T."/>
            <person name="Shenoy N."/>
            <person name="Sisk P."/>
            <person name="Stolte C."/>
            <person name="Sykes S."/>
            <person name="Walk T."/>
            <person name="White J."/>
            <person name="Yandava C."/>
            <person name="Whatmore A.M."/>
            <person name="Perrett L.L."/>
            <person name="O'Callaghan D."/>
            <person name="Nusbaum C."/>
            <person name="Galagan J."/>
            <person name="Birren B."/>
        </authorList>
    </citation>
    <scope>NUCLEOTIDE SEQUENCE [LARGE SCALE GENOMIC DNA]</scope>
    <source>
        <strain evidence="1 2">B2/94</strain>
    </source>
</reference>
<keyword evidence="2" id="KW-1185">Reference proteome</keyword>
<gene>
    <name evidence="1" type="ORF">BAHG_00565</name>
</gene>